<comment type="caution">
    <text evidence="1">The sequence shown here is derived from an EMBL/GenBank/DDBJ whole genome shotgun (WGS) entry which is preliminary data.</text>
</comment>
<dbReference type="SUPFAM" id="SSF102462">
    <property type="entry name" value="Peptidyl-tRNA hydrolase II"/>
    <property type="match status" value="1"/>
</dbReference>
<dbReference type="Gene3D" id="3.40.1490.10">
    <property type="entry name" value="Bit1"/>
    <property type="match status" value="1"/>
</dbReference>
<name>A0ABP7A563_9ACTN</name>
<evidence type="ECO:0000313" key="2">
    <source>
        <dbReference type="Proteomes" id="UP001501074"/>
    </source>
</evidence>
<dbReference type="GO" id="GO:0016787">
    <property type="term" value="F:hydrolase activity"/>
    <property type="evidence" value="ECO:0007669"/>
    <property type="project" value="UniProtKB-KW"/>
</dbReference>
<reference evidence="2" key="1">
    <citation type="journal article" date="2019" name="Int. J. Syst. Evol. Microbiol.">
        <title>The Global Catalogue of Microorganisms (GCM) 10K type strain sequencing project: providing services to taxonomists for standard genome sequencing and annotation.</title>
        <authorList>
            <consortium name="The Broad Institute Genomics Platform"/>
            <consortium name="The Broad Institute Genome Sequencing Center for Infectious Disease"/>
            <person name="Wu L."/>
            <person name="Ma J."/>
        </authorList>
    </citation>
    <scope>NUCLEOTIDE SEQUENCE [LARGE SCALE GENOMIC DNA]</scope>
    <source>
        <strain evidence="2">JCM 16902</strain>
    </source>
</reference>
<proteinExistence type="predicted"/>
<accession>A0ABP7A563</accession>
<protein>
    <submittedName>
        <fullName evidence="1">Aminoacyl-tRNA hydrolase</fullName>
    </submittedName>
</protein>
<sequence>MQLAMRDERASRPAHLAVCEAAASAVVRLLTDPRSAPGGEWYPFVHHWASGPIRKVVRRGRGVTFTRIQELAGAEVEHAGAQVRAFVPGPVDQVPAALAKMQVGGTDMPERGEPSAPVEGGITVALTPLTPMTTGKSAAQSGHAAQLALGEMTGDEQLLWEKSGWAVRVVTPDAAEWAQAVRTARVAVRDGGFTEVAPGTRTALAWW</sequence>
<keyword evidence="1" id="KW-0378">Hydrolase</keyword>
<keyword evidence="2" id="KW-1185">Reference proteome</keyword>
<dbReference type="InterPro" id="IPR023476">
    <property type="entry name" value="Pep_tRNA_hydro_II_dom_sf"/>
</dbReference>
<evidence type="ECO:0000313" key="1">
    <source>
        <dbReference type="EMBL" id="GAA3625137.1"/>
    </source>
</evidence>
<dbReference type="EMBL" id="BAAAZO010000009">
    <property type="protein sequence ID" value="GAA3625137.1"/>
    <property type="molecule type" value="Genomic_DNA"/>
</dbReference>
<dbReference type="Proteomes" id="UP001501074">
    <property type="component" value="Unassembled WGS sequence"/>
</dbReference>
<gene>
    <name evidence="1" type="ORF">GCM10022223_47850</name>
</gene>
<organism evidence="1 2">
    <name type="scientific">Kineosporia mesophila</name>
    <dbReference type="NCBI Taxonomy" id="566012"/>
    <lineage>
        <taxon>Bacteria</taxon>
        <taxon>Bacillati</taxon>
        <taxon>Actinomycetota</taxon>
        <taxon>Actinomycetes</taxon>
        <taxon>Kineosporiales</taxon>
        <taxon>Kineosporiaceae</taxon>
        <taxon>Kineosporia</taxon>
    </lineage>
</organism>